<reference evidence="1 2" key="1">
    <citation type="submission" date="2020-08" db="EMBL/GenBank/DDBJ databases">
        <authorList>
            <person name="Newling K."/>
            <person name="Davey J."/>
            <person name="Forrester S."/>
        </authorList>
    </citation>
    <scope>NUCLEOTIDE SEQUENCE [LARGE SCALE GENOMIC DNA]</scope>
    <source>
        <strain evidence="2">Crithidia deanei Carvalho (ATCC PRA-265)</strain>
    </source>
</reference>
<sequence length="395" mass="44193">MDYSHFFTHRREYFAVLSACSLTRLAGSLNECKKKIYVDLYCEKEDLSEQLHAIVVDSLSLHEKFEVAHSLCSSSSNYLPVSQTWAAVVKGVCGSASCEGQVASLEQILSTLTVTDDVDTDALDSLTPCVPLLAVYLREAGEVLSRLGIRRGIDCRVRRLQQELQKESCLRNDFYTTLVGDLALGESFHVLVGFTRYLLKRLKRSQSVLQKTKNQLQAVKSKVQSCCHVDEVNRLLDDANVLHRSLQESAKGTVLHSATLQKLWATHWGRMRENIHAVPSATVLSALFFFDMWGAAYPEYTIVEGDTLETYLMSVVSTTRETNFSRLVLCNVVARTKECPKGRYSALQPIEFPCFSSVDLARVFERTECDKACPLCLLTEAGGPLLSDWIEPIAV</sequence>
<keyword evidence="2" id="KW-1185">Reference proteome</keyword>
<dbReference type="Proteomes" id="UP000515908">
    <property type="component" value="Chromosome 02"/>
</dbReference>
<proteinExistence type="predicted"/>
<evidence type="ECO:0000313" key="2">
    <source>
        <dbReference type="Proteomes" id="UP000515908"/>
    </source>
</evidence>
<protein>
    <submittedName>
        <fullName evidence="1">Uncharacterized protein</fullName>
    </submittedName>
</protein>
<dbReference type="AlphaFoldDB" id="A0A7G2C5N0"/>
<evidence type="ECO:0000313" key="1">
    <source>
        <dbReference type="EMBL" id="CAD2214063.1"/>
    </source>
</evidence>
<gene>
    <name evidence="1" type="ORF">ADEAN_000150700</name>
</gene>
<accession>A0A7G2C5N0</accession>
<organism evidence="1 2">
    <name type="scientific">Angomonas deanei</name>
    <dbReference type="NCBI Taxonomy" id="59799"/>
    <lineage>
        <taxon>Eukaryota</taxon>
        <taxon>Discoba</taxon>
        <taxon>Euglenozoa</taxon>
        <taxon>Kinetoplastea</taxon>
        <taxon>Metakinetoplastina</taxon>
        <taxon>Trypanosomatida</taxon>
        <taxon>Trypanosomatidae</taxon>
        <taxon>Strigomonadinae</taxon>
        <taxon>Angomonas</taxon>
    </lineage>
</organism>
<dbReference type="EMBL" id="LR877146">
    <property type="protein sequence ID" value="CAD2214063.1"/>
    <property type="molecule type" value="Genomic_DNA"/>
</dbReference>
<name>A0A7G2C5N0_9TRYP</name>
<dbReference type="VEuPathDB" id="TriTrypDB:ADEAN_000150700"/>